<feature type="region of interest" description="Disordered" evidence="7">
    <location>
        <begin position="376"/>
        <end position="399"/>
    </location>
</feature>
<evidence type="ECO:0000256" key="7">
    <source>
        <dbReference type="SAM" id="MobiDB-lite"/>
    </source>
</evidence>
<gene>
    <name evidence="12" type="ORF">SM757_20870</name>
</gene>
<organism evidence="12 13">
    <name type="scientific">Azohydromonas lata</name>
    <dbReference type="NCBI Taxonomy" id="45677"/>
    <lineage>
        <taxon>Bacteria</taxon>
        <taxon>Pseudomonadati</taxon>
        <taxon>Pseudomonadota</taxon>
        <taxon>Betaproteobacteria</taxon>
        <taxon>Burkholderiales</taxon>
        <taxon>Sphaerotilaceae</taxon>
        <taxon>Azohydromonas</taxon>
    </lineage>
</organism>
<accession>A0ABU5IJH0</accession>
<evidence type="ECO:0000256" key="2">
    <source>
        <dbReference type="ARBA" id="ARBA00009477"/>
    </source>
</evidence>
<feature type="compositionally biased region" description="Gly residues" evidence="7">
    <location>
        <begin position="386"/>
        <end position="399"/>
    </location>
</feature>
<dbReference type="RefSeq" id="WP_322466905.1">
    <property type="nucleotide sequence ID" value="NZ_JAXOJX010000038.1"/>
</dbReference>
<name>A0ABU5IJH0_9BURK</name>
<evidence type="ECO:0000256" key="4">
    <source>
        <dbReference type="ARBA" id="ARBA00022475"/>
    </source>
</evidence>
<dbReference type="EMBL" id="JAXOJX010000038">
    <property type="protein sequence ID" value="MDZ5459034.1"/>
    <property type="molecule type" value="Genomic_DNA"/>
</dbReference>
<evidence type="ECO:0000259" key="9">
    <source>
        <dbReference type="Pfam" id="PF25917"/>
    </source>
</evidence>
<feature type="domain" description="Multidrug resistance protein MdtA-like C-terminal permuted SH3" evidence="11">
    <location>
        <begin position="314"/>
        <end position="371"/>
    </location>
</feature>
<dbReference type="Gene3D" id="2.40.50.100">
    <property type="match status" value="1"/>
</dbReference>
<dbReference type="Pfam" id="PF25876">
    <property type="entry name" value="HH_MFP_RND"/>
    <property type="match status" value="1"/>
</dbReference>
<evidence type="ECO:0000313" key="12">
    <source>
        <dbReference type="EMBL" id="MDZ5459034.1"/>
    </source>
</evidence>
<comment type="caution">
    <text evidence="12">The sequence shown here is derived from an EMBL/GenBank/DDBJ whole genome shotgun (WGS) entry which is preliminary data.</text>
</comment>
<evidence type="ECO:0000259" key="8">
    <source>
        <dbReference type="Pfam" id="PF25876"/>
    </source>
</evidence>
<dbReference type="NCBIfam" id="TIGR01730">
    <property type="entry name" value="RND_mfp"/>
    <property type="match status" value="1"/>
</dbReference>
<dbReference type="PANTHER" id="PTHR30469:SF36">
    <property type="entry name" value="BLL3903 PROTEIN"/>
    <property type="match status" value="1"/>
</dbReference>
<evidence type="ECO:0000313" key="13">
    <source>
        <dbReference type="Proteomes" id="UP001293718"/>
    </source>
</evidence>
<keyword evidence="3" id="KW-0813">Transport</keyword>
<feature type="domain" description="Multidrug resistance protein MdtA-like alpha-helical hairpin" evidence="8">
    <location>
        <begin position="124"/>
        <end position="192"/>
    </location>
</feature>
<protein>
    <submittedName>
        <fullName evidence="12">Efflux RND transporter periplasmic adaptor subunit</fullName>
    </submittedName>
</protein>
<dbReference type="Proteomes" id="UP001293718">
    <property type="component" value="Unassembled WGS sequence"/>
</dbReference>
<keyword evidence="6" id="KW-0472">Membrane</keyword>
<dbReference type="Gene3D" id="1.10.287.470">
    <property type="entry name" value="Helix hairpin bin"/>
    <property type="match status" value="1"/>
</dbReference>
<proteinExistence type="inferred from homology"/>
<dbReference type="SUPFAM" id="SSF111369">
    <property type="entry name" value="HlyD-like secretion proteins"/>
    <property type="match status" value="1"/>
</dbReference>
<feature type="domain" description="Multidrug resistance protein MdtA-like barrel-sandwich hybrid" evidence="9">
    <location>
        <begin position="82"/>
        <end position="218"/>
    </location>
</feature>
<keyword evidence="5" id="KW-0997">Cell inner membrane</keyword>
<keyword evidence="13" id="KW-1185">Reference proteome</keyword>
<evidence type="ECO:0000259" key="11">
    <source>
        <dbReference type="Pfam" id="PF25967"/>
    </source>
</evidence>
<comment type="subcellular location">
    <subcellularLocation>
        <location evidence="1">Cell membrane</location>
    </subcellularLocation>
</comment>
<dbReference type="Pfam" id="PF25917">
    <property type="entry name" value="BSH_RND"/>
    <property type="match status" value="1"/>
</dbReference>
<feature type="compositionally biased region" description="Low complexity" evidence="7">
    <location>
        <begin position="376"/>
        <end position="385"/>
    </location>
</feature>
<comment type="similarity">
    <text evidence="2">Belongs to the membrane fusion protein (MFP) (TC 8.A.1) family.</text>
</comment>
<dbReference type="InterPro" id="IPR058627">
    <property type="entry name" value="MdtA-like_C"/>
</dbReference>
<dbReference type="Gene3D" id="2.40.420.20">
    <property type="match status" value="1"/>
</dbReference>
<dbReference type="PANTHER" id="PTHR30469">
    <property type="entry name" value="MULTIDRUG RESISTANCE PROTEIN MDTA"/>
    <property type="match status" value="1"/>
</dbReference>
<dbReference type="InterPro" id="IPR006143">
    <property type="entry name" value="RND_pump_MFP"/>
</dbReference>
<reference evidence="12 13" key="1">
    <citation type="submission" date="2023-11" db="EMBL/GenBank/DDBJ databases">
        <title>Draft genome of Azohydromonas lata strain H1 (DSM1123), a polyhydroxyalkanoate producer.</title>
        <authorList>
            <person name="Traversa D."/>
            <person name="D'Addabbo P."/>
            <person name="Pazzani C."/>
            <person name="Manzari C."/>
            <person name="Chiara M."/>
            <person name="Scrascia M."/>
        </authorList>
    </citation>
    <scope>NUCLEOTIDE SEQUENCE [LARGE SCALE GENOMIC DNA]</scope>
    <source>
        <strain evidence="12 13">H1</strain>
    </source>
</reference>
<dbReference type="InterPro" id="IPR058624">
    <property type="entry name" value="MdtA-like_HH"/>
</dbReference>
<dbReference type="InterPro" id="IPR058626">
    <property type="entry name" value="MdtA-like_b-barrel"/>
</dbReference>
<sequence length="399" mass="40511">MSKPKAAALAAVLIVAGLSGAWWFNGRKEAAPAGGGASAAASPASGAASGAGGAPVSVTSVVAQQRDVPVLLQAPGTVTALRSVEVKPQVASQVTQVHVREGQNVRRGELLFTLDARNDEANVARAQAQLLRDQATAADAQRQLARSRELLAQNFVSQGAVDTAQAQAEAQAAVVAADRAALDAAKVALSYSRITAPGDGRIGTVNVYPGTSVSPTGAALLTLTQIDPIAVAFNLPQRELPALLELMGQGGGQVQAVLPEGRKPRTGKLQFVDNAVDLASGTVRVKAQFDNADQSLWPGAFVDVSLTVRTLRGAVVVPQAAVIQGPRGTTLFVIEGNKAAARPVTVTYAAGNDAVVDGVRAGERVVVDGKQNLRPGAPVVERGAGAPAGRGGEGHGGQG</sequence>
<evidence type="ECO:0000256" key="6">
    <source>
        <dbReference type="ARBA" id="ARBA00023136"/>
    </source>
</evidence>
<keyword evidence="4" id="KW-1003">Cell membrane</keyword>
<dbReference type="InterPro" id="IPR058625">
    <property type="entry name" value="MdtA-like_BSH"/>
</dbReference>
<evidence type="ECO:0000256" key="5">
    <source>
        <dbReference type="ARBA" id="ARBA00022519"/>
    </source>
</evidence>
<feature type="non-terminal residue" evidence="12">
    <location>
        <position position="399"/>
    </location>
</feature>
<dbReference type="Gene3D" id="2.40.30.170">
    <property type="match status" value="1"/>
</dbReference>
<dbReference type="Pfam" id="PF25944">
    <property type="entry name" value="Beta-barrel_RND"/>
    <property type="match status" value="1"/>
</dbReference>
<evidence type="ECO:0000259" key="10">
    <source>
        <dbReference type="Pfam" id="PF25944"/>
    </source>
</evidence>
<dbReference type="Pfam" id="PF25967">
    <property type="entry name" value="RND-MFP_C"/>
    <property type="match status" value="1"/>
</dbReference>
<evidence type="ECO:0000256" key="1">
    <source>
        <dbReference type="ARBA" id="ARBA00004236"/>
    </source>
</evidence>
<feature type="domain" description="Multidrug resistance protein MdtA-like beta-barrel" evidence="10">
    <location>
        <begin position="228"/>
        <end position="308"/>
    </location>
</feature>
<evidence type="ECO:0000256" key="3">
    <source>
        <dbReference type="ARBA" id="ARBA00022448"/>
    </source>
</evidence>